<dbReference type="AlphaFoldDB" id="A0A1Y2CM65"/>
<keyword evidence="2" id="KW-1185">Reference proteome</keyword>
<protein>
    <submittedName>
        <fullName evidence="1">Uncharacterized protein</fullName>
    </submittedName>
</protein>
<accession>A0A1Y2CM65</accession>
<gene>
    <name evidence="1" type="ORF">BCR33DRAFT_848785</name>
</gene>
<organism evidence="1 2">
    <name type="scientific">Rhizoclosmatium globosum</name>
    <dbReference type="NCBI Taxonomy" id="329046"/>
    <lineage>
        <taxon>Eukaryota</taxon>
        <taxon>Fungi</taxon>
        <taxon>Fungi incertae sedis</taxon>
        <taxon>Chytridiomycota</taxon>
        <taxon>Chytridiomycota incertae sedis</taxon>
        <taxon>Chytridiomycetes</taxon>
        <taxon>Chytridiales</taxon>
        <taxon>Chytriomycetaceae</taxon>
        <taxon>Rhizoclosmatium</taxon>
    </lineage>
</organism>
<comment type="caution">
    <text evidence="1">The sequence shown here is derived from an EMBL/GenBank/DDBJ whole genome shotgun (WGS) entry which is preliminary data.</text>
</comment>
<dbReference type="Proteomes" id="UP000193642">
    <property type="component" value="Unassembled WGS sequence"/>
</dbReference>
<name>A0A1Y2CM65_9FUNG</name>
<evidence type="ECO:0000313" key="2">
    <source>
        <dbReference type="Proteomes" id="UP000193642"/>
    </source>
</evidence>
<sequence>MQCFLHGVPPESSSACPCCLQSSNIISTLKTENSSLKSHDTTSHCEINWLRGLLHQPPLPLPLHQTNQNQLSQTIHQTTQGILTLLREIIDKILTYLTSSSIPILPLCHAIPQLRHISQTILTIHNSTDPPTPYSKIWPIYKMPTTLLHTATGTLECTASTIPPTNLYTTALLATLLTRYKGATSIIPMPIKILLEITPYLPETVHIEIPHAFHETGRAYLNVMYMLLELSELNKKVSVLEWPCPHALDEEFEGMGYTGGEDDEKAFLERIAYALRRVDVREVRHEGLPCSLVYLVPELRFLVHLVICCQYTRSYGSDVWWFPFGLLTGMRQLRGLGVTAFSKEARDLIFKVLLETGLTRVEVLSFSVFEYRQEYIHECVREDVWLEVGFWKVFEVGTEICGECLEDVGHLHVKTCYPHVFIRI</sequence>
<evidence type="ECO:0000313" key="1">
    <source>
        <dbReference type="EMBL" id="ORY47455.1"/>
    </source>
</evidence>
<proteinExistence type="predicted"/>
<reference evidence="1 2" key="1">
    <citation type="submission" date="2016-07" db="EMBL/GenBank/DDBJ databases">
        <title>Pervasive Adenine N6-methylation of Active Genes in Fungi.</title>
        <authorList>
            <consortium name="DOE Joint Genome Institute"/>
            <person name="Mondo S.J."/>
            <person name="Dannebaum R.O."/>
            <person name="Kuo R.C."/>
            <person name="Labutti K."/>
            <person name="Haridas S."/>
            <person name="Kuo A."/>
            <person name="Salamov A."/>
            <person name="Ahrendt S.R."/>
            <person name="Lipzen A."/>
            <person name="Sullivan W."/>
            <person name="Andreopoulos W.B."/>
            <person name="Clum A."/>
            <person name="Lindquist E."/>
            <person name="Daum C."/>
            <person name="Ramamoorthy G.K."/>
            <person name="Gryganskyi A."/>
            <person name="Culley D."/>
            <person name="Magnuson J.K."/>
            <person name="James T.Y."/>
            <person name="O'Malley M.A."/>
            <person name="Stajich J.E."/>
            <person name="Spatafora J.W."/>
            <person name="Visel A."/>
            <person name="Grigoriev I.V."/>
        </authorList>
    </citation>
    <scope>NUCLEOTIDE SEQUENCE [LARGE SCALE GENOMIC DNA]</scope>
    <source>
        <strain evidence="1 2">JEL800</strain>
    </source>
</reference>
<dbReference type="EMBL" id="MCGO01000014">
    <property type="protein sequence ID" value="ORY47455.1"/>
    <property type="molecule type" value="Genomic_DNA"/>
</dbReference>